<evidence type="ECO:0000313" key="8">
    <source>
        <dbReference type="Proteomes" id="UP000219435"/>
    </source>
</evidence>
<feature type="domain" description="Extradiol ring-cleavage dioxygenase class III enzyme subunit B" evidence="6">
    <location>
        <begin position="86"/>
        <end position="301"/>
    </location>
</feature>
<gene>
    <name evidence="7" type="ORF">SAMN05660748_2578</name>
</gene>
<comment type="cofactor">
    <cofactor evidence="1">
        <name>Zn(2+)</name>
        <dbReference type="ChEBI" id="CHEBI:29105"/>
    </cofactor>
</comment>
<dbReference type="Pfam" id="PF02900">
    <property type="entry name" value="LigB"/>
    <property type="match status" value="1"/>
</dbReference>
<dbReference type="PANTHER" id="PTHR30096:SF0">
    <property type="entry name" value="4,5-DOPA DIOXYGENASE EXTRADIOL-LIKE PROTEIN"/>
    <property type="match status" value="1"/>
</dbReference>
<keyword evidence="5" id="KW-0560">Oxidoreductase</keyword>
<organism evidence="7 8">
    <name type="scientific">Blastococcus aggregatus</name>
    <dbReference type="NCBI Taxonomy" id="38502"/>
    <lineage>
        <taxon>Bacteria</taxon>
        <taxon>Bacillati</taxon>
        <taxon>Actinomycetota</taxon>
        <taxon>Actinomycetes</taxon>
        <taxon>Geodermatophilales</taxon>
        <taxon>Geodermatophilaceae</taxon>
        <taxon>Blastococcus</taxon>
    </lineage>
</organism>
<proteinExistence type="inferred from homology"/>
<accession>A0A285V9X7</accession>
<keyword evidence="3" id="KW-0479">Metal-binding</keyword>
<evidence type="ECO:0000256" key="1">
    <source>
        <dbReference type="ARBA" id="ARBA00001947"/>
    </source>
</evidence>
<evidence type="ECO:0000256" key="4">
    <source>
        <dbReference type="ARBA" id="ARBA00022833"/>
    </source>
</evidence>
<dbReference type="InterPro" id="IPR014436">
    <property type="entry name" value="Extradiol_dOase_DODA"/>
</dbReference>
<dbReference type="Proteomes" id="UP000219435">
    <property type="component" value="Unassembled WGS sequence"/>
</dbReference>
<keyword evidence="7" id="KW-0223">Dioxygenase</keyword>
<evidence type="ECO:0000313" key="7">
    <source>
        <dbReference type="EMBL" id="SOC49846.1"/>
    </source>
</evidence>
<evidence type="ECO:0000256" key="5">
    <source>
        <dbReference type="ARBA" id="ARBA00023002"/>
    </source>
</evidence>
<keyword evidence="8" id="KW-1185">Reference proteome</keyword>
<dbReference type="CDD" id="cd07363">
    <property type="entry name" value="45_DOPA_Dioxygenase"/>
    <property type="match status" value="1"/>
</dbReference>
<comment type="similarity">
    <text evidence="2">Belongs to the DODA-type extradiol aromatic ring-opening dioxygenase family.</text>
</comment>
<reference evidence="8" key="1">
    <citation type="submission" date="2017-08" db="EMBL/GenBank/DDBJ databases">
        <authorList>
            <person name="Varghese N."/>
            <person name="Submissions S."/>
        </authorList>
    </citation>
    <scope>NUCLEOTIDE SEQUENCE [LARGE SCALE GENOMIC DNA]</scope>
    <source>
        <strain evidence="8">DSM 4725</strain>
    </source>
</reference>
<sequence length="324" mass="35084">MQPVYPGRAATTTPIPIGPVPGASIVDRSSIRAYGRAMTATPSHPFAGHLARVAAAGTHDAWTPASGALPALYLSHGAPPLFEDTAWMTQLFSWARSMPRPRAILIVSAHWEAAPLSLSSTDAHVTPVYDFGGFDPMYYRMRYDTPDATEFGARVLGALGGGQPVHQQQDRGLDHGAWVPLKVMYPEGDVPVLQLSLPTSDPDELLRLGARLRALREEGVLVIGSGFTTHGLPFLTRSDWLGQTTPGWSTDFDTWAAEQLSRGDVDALADYQRRAPGMPYAHPTVEHFTPLFVTLGAATDPEAPRDFTIDGFWMGLSKRSLQAA</sequence>
<dbReference type="GO" id="GO:0008270">
    <property type="term" value="F:zinc ion binding"/>
    <property type="evidence" value="ECO:0007669"/>
    <property type="project" value="InterPro"/>
</dbReference>
<dbReference type="InterPro" id="IPR004183">
    <property type="entry name" value="Xdiol_dOase_suB"/>
</dbReference>
<dbReference type="EMBL" id="OBQI01000003">
    <property type="protein sequence ID" value="SOC49846.1"/>
    <property type="molecule type" value="Genomic_DNA"/>
</dbReference>
<dbReference type="SUPFAM" id="SSF53213">
    <property type="entry name" value="LigB-like"/>
    <property type="match status" value="1"/>
</dbReference>
<protein>
    <submittedName>
        <fullName evidence="7">4,5-DOPA dioxygenase extradiol</fullName>
    </submittedName>
</protein>
<dbReference type="Gene3D" id="3.40.830.10">
    <property type="entry name" value="LigB-like"/>
    <property type="match status" value="1"/>
</dbReference>
<evidence type="ECO:0000256" key="2">
    <source>
        <dbReference type="ARBA" id="ARBA00007581"/>
    </source>
</evidence>
<dbReference type="GO" id="GO:0016702">
    <property type="term" value="F:oxidoreductase activity, acting on single donors with incorporation of molecular oxygen, incorporation of two atoms of oxygen"/>
    <property type="evidence" value="ECO:0007669"/>
    <property type="project" value="UniProtKB-ARBA"/>
</dbReference>
<dbReference type="GO" id="GO:0008198">
    <property type="term" value="F:ferrous iron binding"/>
    <property type="evidence" value="ECO:0007669"/>
    <property type="project" value="InterPro"/>
</dbReference>
<evidence type="ECO:0000256" key="3">
    <source>
        <dbReference type="ARBA" id="ARBA00022723"/>
    </source>
</evidence>
<keyword evidence="4" id="KW-0862">Zinc</keyword>
<dbReference type="PANTHER" id="PTHR30096">
    <property type="entry name" value="4,5-DOPA DIOXYGENASE EXTRADIOL-LIKE PROTEIN"/>
    <property type="match status" value="1"/>
</dbReference>
<name>A0A285V9X7_9ACTN</name>
<evidence type="ECO:0000259" key="6">
    <source>
        <dbReference type="Pfam" id="PF02900"/>
    </source>
</evidence>
<dbReference type="AlphaFoldDB" id="A0A285V9X7"/>